<organism evidence="6 7">
    <name type="scientific">Candidatus Brocadia sinica JPN1</name>
    <dbReference type="NCBI Taxonomy" id="1197129"/>
    <lineage>
        <taxon>Bacteria</taxon>
        <taxon>Pseudomonadati</taxon>
        <taxon>Planctomycetota</taxon>
        <taxon>Candidatus Brocadiia</taxon>
        <taxon>Candidatus Brocadiales</taxon>
        <taxon>Candidatus Brocadiaceae</taxon>
        <taxon>Candidatus Brocadia</taxon>
    </lineage>
</organism>
<comment type="similarity">
    <text evidence="1">Belongs to the ABC transporter superfamily.</text>
</comment>
<dbReference type="InterPro" id="IPR015854">
    <property type="entry name" value="ABC_transpr_LolD-like"/>
</dbReference>
<dbReference type="SMART" id="SM00382">
    <property type="entry name" value="AAA"/>
    <property type="match status" value="1"/>
</dbReference>
<keyword evidence="2" id="KW-0813">Transport</keyword>
<dbReference type="PANTHER" id="PTHR24220">
    <property type="entry name" value="IMPORT ATP-BINDING PROTEIN"/>
    <property type="match status" value="1"/>
</dbReference>
<keyword evidence="7" id="KW-1185">Reference proteome</keyword>
<sequence>MTNSYRLLQATNLVKEYTDGERTVPVLQGINLSIEKGEIVAIVGASGAGKSTLLHILGILDTPTTGSVIYKGINLTQLNAKKQADMRNRIFGFVFQFYHLLPDFTALENVLLPGLIGSGFSRWRAINKNYKDRATSLLERVGLGNRLTHKPSQLSGGERQRVAIIRALINNPELLLCDEPTGNLDTKAGHEIRELIWDLNKTQNQTVVIVTHDEEIAKHAVRVVRIVDGCILE</sequence>
<evidence type="ECO:0000313" key="6">
    <source>
        <dbReference type="EMBL" id="GAN33845.1"/>
    </source>
</evidence>
<dbReference type="Proteomes" id="UP000032309">
    <property type="component" value="Unassembled WGS sequence"/>
</dbReference>
<dbReference type="SUPFAM" id="SSF52540">
    <property type="entry name" value="P-loop containing nucleoside triphosphate hydrolases"/>
    <property type="match status" value="1"/>
</dbReference>
<keyword evidence="4 6" id="KW-0067">ATP-binding</keyword>
<dbReference type="PROSITE" id="PS50893">
    <property type="entry name" value="ABC_TRANSPORTER_2"/>
    <property type="match status" value="1"/>
</dbReference>
<comment type="caution">
    <text evidence="6">The sequence shown here is derived from an EMBL/GenBank/DDBJ whole genome shotgun (WGS) entry which is preliminary data.</text>
</comment>
<evidence type="ECO:0000259" key="5">
    <source>
        <dbReference type="PROSITE" id="PS50893"/>
    </source>
</evidence>
<dbReference type="InterPro" id="IPR027417">
    <property type="entry name" value="P-loop_NTPase"/>
</dbReference>
<reference evidence="7" key="1">
    <citation type="journal article" date="2015" name="Genome Announc.">
        <title>Draft Genome Sequence of an Anaerobic Ammonium-Oxidizing Bacterium, "Candidatus Brocadia sinica".</title>
        <authorList>
            <person name="Oshiki M."/>
            <person name="Shinyako-Hata K."/>
            <person name="Satoh H."/>
            <person name="Okabe S."/>
        </authorList>
    </citation>
    <scope>NUCLEOTIDE SEQUENCE [LARGE SCALE GENOMIC DNA]</scope>
    <source>
        <strain evidence="7">JPN1</strain>
    </source>
</reference>
<feature type="domain" description="ABC transporter" evidence="5">
    <location>
        <begin position="8"/>
        <end position="233"/>
    </location>
</feature>
<evidence type="ECO:0000313" key="7">
    <source>
        <dbReference type="Proteomes" id="UP000032309"/>
    </source>
</evidence>
<gene>
    <name evidence="6" type="ORF">BROSI_A2379</name>
</gene>
<dbReference type="RefSeq" id="WP_052563921.1">
    <property type="nucleotide sequence ID" value="NZ_BAFN01000001.1"/>
</dbReference>
<proteinExistence type="inferred from homology"/>
<keyword evidence="3" id="KW-0547">Nucleotide-binding</keyword>
<dbReference type="GO" id="GO:0005524">
    <property type="term" value="F:ATP binding"/>
    <property type="evidence" value="ECO:0007669"/>
    <property type="project" value="UniProtKB-KW"/>
</dbReference>
<protein>
    <submittedName>
        <fullName evidence="6">Lipoprotein-releasing system ATP-binding protein</fullName>
    </submittedName>
</protein>
<keyword evidence="6" id="KW-0449">Lipoprotein</keyword>
<dbReference type="InterPro" id="IPR017871">
    <property type="entry name" value="ABC_transporter-like_CS"/>
</dbReference>
<name>A0ABQ0JYJ8_9BACT</name>
<dbReference type="InterPro" id="IPR003593">
    <property type="entry name" value="AAA+_ATPase"/>
</dbReference>
<evidence type="ECO:0000256" key="4">
    <source>
        <dbReference type="ARBA" id="ARBA00022840"/>
    </source>
</evidence>
<evidence type="ECO:0000256" key="1">
    <source>
        <dbReference type="ARBA" id="ARBA00005417"/>
    </source>
</evidence>
<dbReference type="EMBL" id="BAFN01000001">
    <property type="protein sequence ID" value="GAN33845.1"/>
    <property type="molecule type" value="Genomic_DNA"/>
</dbReference>
<dbReference type="Pfam" id="PF00005">
    <property type="entry name" value="ABC_tran"/>
    <property type="match status" value="1"/>
</dbReference>
<dbReference type="InterPro" id="IPR017911">
    <property type="entry name" value="MacB-like_ATP-bd"/>
</dbReference>
<dbReference type="PANTHER" id="PTHR24220:SF689">
    <property type="entry name" value="LIPOPROTEIN-RELEASING SYSTEM ATP-BINDING PROTEIN LOLD"/>
    <property type="match status" value="1"/>
</dbReference>
<dbReference type="PROSITE" id="PS00211">
    <property type="entry name" value="ABC_TRANSPORTER_1"/>
    <property type="match status" value="1"/>
</dbReference>
<evidence type="ECO:0000256" key="3">
    <source>
        <dbReference type="ARBA" id="ARBA00022741"/>
    </source>
</evidence>
<evidence type="ECO:0000256" key="2">
    <source>
        <dbReference type="ARBA" id="ARBA00022448"/>
    </source>
</evidence>
<accession>A0ABQ0JYJ8</accession>
<dbReference type="CDD" id="cd03255">
    <property type="entry name" value="ABC_MJ0796_LolCDE_FtsE"/>
    <property type="match status" value="1"/>
</dbReference>
<dbReference type="Gene3D" id="3.40.50.300">
    <property type="entry name" value="P-loop containing nucleotide triphosphate hydrolases"/>
    <property type="match status" value="1"/>
</dbReference>
<dbReference type="InterPro" id="IPR003439">
    <property type="entry name" value="ABC_transporter-like_ATP-bd"/>
</dbReference>